<dbReference type="InterPro" id="IPR011604">
    <property type="entry name" value="PDDEXK-like_dom_sf"/>
</dbReference>
<dbReference type="RefSeq" id="WP_222823622.1">
    <property type="nucleotide sequence ID" value="NZ_JAHWXP010000001.1"/>
</dbReference>
<dbReference type="InterPro" id="IPR038726">
    <property type="entry name" value="PDDEXK_AddAB-type"/>
</dbReference>
<dbReference type="InterPro" id="IPR014153">
    <property type="entry name" value="Ds_break_AddB"/>
</dbReference>
<dbReference type="EMBL" id="JAHWXP010000001">
    <property type="protein sequence ID" value="MBY8335873.1"/>
    <property type="molecule type" value="Genomic_DNA"/>
</dbReference>
<evidence type="ECO:0000259" key="1">
    <source>
        <dbReference type="Pfam" id="PF12705"/>
    </source>
</evidence>
<feature type="domain" description="PD-(D/E)XK endonuclease-like" evidence="1">
    <location>
        <begin position="727"/>
        <end position="966"/>
    </location>
</feature>
<sequence>MANAARPQVFSIAAHRGFADALVAGLVPRYSEDGLGLARLTLLLPSGRAIRTVSEAFVRHMGEEGGAGLLLPRMVTIGDLSLDEALGPLLDPLGADEIPPAVDPTFRWLRLAALLAEDIGKGAPKGPPLFRQARMIAETMDRLLVEEIAPEDLRGDRVLDVVGSVAGHWQDSLRRFARVQARWLVELQAMGRVDSATRRNQLFAHAAKSWRAEPPATPIVAAGVTSAAPALARLLRVVSELPQGAVILPDLDLALSDAAWDELGRVGQSDDADGERLGRHDAPTHPQYHLKLLLGRMGVNRGEVRQWHRRGLTAANPDRTHAVSALFLPPQASKSWVELPSEKRRLAAVQLLETGNPEEEAQAVALAVRRKLEEPQKRVAVVTPDRSLARRIVHHLRRWEIQADDSAGAPLCDTAAGRALLLLAQVIAERAAPVPLVAFLGHPFVGVAEAEDSDRARADWLDALRRFEDRLRGPRPAPGLAPLRAIAAKADADAWWGTVADRLAPLMEREEDAPLAELLGTLAQVLEEFCGEAVWGREDGRALGGFVDDLRQQASAAGTMIDPRDLHDVLTDAMERVAVRPAYGGHPRVAVYGLLESRMARADLIICAGLNEGTWPGGASPDPLLAPPVLRALGVPGGEFRIGLAAHDLAGALGAPQVLLTRAARDADGPAIPSRFFLRIKALLGDLAKRHEEDELPALVDALRDADPAPLYPVPQPRPPAEVRRVTISATALDRLRSDPYQFYANAILRLKERDPLDAEPSPAWQGTLAHAILEEWHKEGGALVDLATKHLGAMDAHPLTRALWEPRLMAALEWIENEVGSDPDRRIVAVEQKGRHLFSGIEITGTADRIDRLADGSYAIVDYKTGGPPSKKMVEEGFALQLGTLGLLVEEGAYADRGIEGVPTRFEYWSLGRDAKSDTGFGYVTTPLKIGNARTGMEPDDFLPETRRYLAEALDTWILGDAPFTARPNPDLKLYATYDQLMRLEEWLGRESEPGATR</sequence>
<comment type="caution">
    <text evidence="2">The sequence shown here is derived from an EMBL/GenBank/DDBJ whole genome shotgun (WGS) entry which is preliminary data.</text>
</comment>
<dbReference type="Pfam" id="PF12705">
    <property type="entry name" value="PDDEXK_1"/>
    <property type="match status" value="1"/>
</dbReference>
<dbReference type="InterPro" id="IPR011335">
    <property type="entry name" value="Restrct_endonuc-II-like"/>
</dbReference>
<dbReference type="Proteomes" id="UP000759298">
    <property type="component" value="Unassembled WGS sequence"/>
</dbReference>
<accession>A0ABS7PBI3</accession>
<reference evidence="2 3" key="1">
    <citation type="submission" date="2021-07" db="EMBL/GenBank/DDBJ databases">
        <title>Alteriqipengyuania abyssalis NZ-12B nov, sp.nov isolated from deep sea sponge in pacific ocean.</title>
        <authorList>
            <person name="Tareen S."/>
            <person name="Wink J."/>
        </authorList>
    </citation>
    <scope>NUCLEOTIDE SEQUENCE [LARGE SCALE GENOMIC DNA]</scope>
    <source>
        <strain evidence="2 3">NZ-12B</strain>
    </source>
</reference>
<name>A0ABS7PBI3_9SPHN</name>
<dbReference type="SUPFAM" id="SSF52980">
    <property type="entry name" value="Restriction endonuclease-like"/>
    <property type="match status" value="1"/>
</dbReference>
<evidence type="ECO:0000313" key="2">
    <source>
        <dbReference type="EMBL" id="MBY8335873.1"/>
    </source>
</evidence>
<dbReference type="SUPFAM" id="SSF52540">
    <property type="entry name" value="P-loop containing nucleoside triphosphate hydrolases"/>
    <property type="match status" value="1"/>
</dbReference>
<organism evidence="2 3">
    <name type="scientific">Alteriqipengyuania abyssalis</name>
    <dbReference type="NCBI Taxonomy" id="2860200"/>
    <lineage>
        <taxon>Bacteria</taxon>
        <taxon>Pseudomonadati</taxon>
        <taxon>Pseudomonadota</taxon>
        <taxon>Alphaproteobacteria</taxon>
        <taxon>Sphingomonadales</taxon>
        <taxon>Erythrobacteraceae</taxon>
        <taxon>Alteriqipengyuania</taxon>
    </lineage>
</organism>
<evidence type="ECO:0000313" key="3">
    <source>
        <dbReference type="Proteomes" id="UP000759298"/>
    </source>
</evidence>
<dbReference type="InterPro" id="IPR027417">
    <property type="entry name" value="P-loop_NTPase"/>
</dbReference>
<protein>
    <submittedName>
        <fullName evidence="2">Double-strand break repair protein AddB</fullName>
    </submittedName>
</protein>
<dbReference type="Gene3D" id="3.90.320.10">
    <property type="match status" value="1"/>
</dbReference>
<dbReference type="NCBIfam" id="TIGR02786">
    <property type="entry name" value="addB_alphas"/>
    <property type="match status" value="1"/>
</dbReference>
<keyword evidence="3" id="KW-1185">Reference proteome</keyword>
<proteinExistence type="predicted"/>
<gene>
    <name evidence="2" type="primary">addB</name>
    <name evidence="2" type="ORF">KYN89_02310</name>
</gene>